<evidence type="ECO:0000313" key="2">
    <source>
        <dbReference type="Proteomes" id="UP001295684"/>
    </source>
</evidence>
<dbReference type="AlphaFoldDB" id="A0AAD1U5M5"/>
<sequence>MFWSLLICQLCKFDYLHNKFKILNCHFHSCHILDKFKICSFSEPRRIHMTSLSTVLTRIFSKCLEFKSKHFVKLPSCWKTCKQTYYFCEVKLISKFAPV</sequence>
<reference evidence="1" key="1">
    <citation type="submission" date="2023-07" db="EMBL/GenBank/DDBJ databases">
        <authorList>
            <consortium name="AG Swart"/>
            <person name="Singh M."/>
            <person name="Singh A."/>
            <person name="Seah K."/>
            <person name="Emmerich C."/>
        </authorList>
    </citation>
    <scope>NUCLEOTIDE SEQUENCE</scope>
    <source>
        <strain evidence="1">DP1</strain>
    </source>
</reference>
<gene>
    <name evidence="1" type="ORF">ECRASSUSDP1_LOCUS3118</name>
</gene>
<dbReference type="Proteomes" id="UP001295684">
    <property type="component" value="Unassembled WGS sequence"/>
</dbReference>
<proteinExistence type="predicted"/>
<organism evidence="1 2">
    <name type="scientific">Euplotes crassus</name>
    <dbReference type="NCBI Taxonomy" id="5936"/>
    <lineage>
        <taxon>Eukaryota</taxon>
        <taxon>Sar</taxon>
        <taxon>Alveolata</taxon>
        <taxon>Ciliophora</taxon>
        <taxon>Intramacronucleata</taxon>
        <taxon>Spirotrichea</taxon>
        <taxon>Hypotrichia</taxon>
        <taxon>Euplotida</taxon>
        <taxon>Euplotidae</taxon>
        <taxon>Moneuplotes</taxon>
    </lineage>
</organism>
<name>A0AAD1U5M5_EUPCR</name>
<protein>
    <submittedName>
        <fullName evidence="1">Uncharacterized protein</fullName>
    </submittedName>
</protein>
<comment type="caution">
    <text evidence="1">The sequence shown here is derived from an EMBL/GenBank/DDBJ whole genome shotgun (WGS) entry which is preliminary data.</text>
</comment>
<keyword evidence="2" id="KW-1185">Reference proteome</keyword>
<dbReference type="EMBL" id="CAMPGE010002985">
    <property type="protein sequence ID" value="CAI2361805.1"/>
    <property type="molecule type" value="Genomic_DNA"/>
</dbReference>
<evidence type="ECO:0000313" key="1">
    <source>
        <dbReference type="EMBL" id="CAI2361805.1"/>
    </source>
</evidence>
<accession>A0AAD1U5M5</accession>